<name>A0A7V3KPP0_UNCW3</name>
<evidence type="ECO:0000256" key="7">
    <source>
        <dbReference type="HAMAP-Rule" id="MF_00093"/>
    </source>
</evidence>
<accession>A0A7V3KPP0</accession>
<comment type="subcellular location">
    <subcellularLocation>
        <location evidence="2 7">Cytoplasm</location>
    </subcellularLocation>
</comment>
<dbReference type="NCBIfam" id="NF001859">
    <property type="entry name" value="PRK00591.1"/>
    <property type="match status" value="1"/>
</dbReference>
<keyword evidence="6 7" id="KW-0648">Protein biosynthesis</keyword>
<dbReference type="Pfam" id="PF00472">
    <property type="entry name" value="RF-1"/>
    <property type="match status" value="1"/>
</dbReference>
<evidence type="ECO:0000256" key="9">
    <source>
        <dbReference type="SAM" id="Coils"/>
    </source>
</evidence>
<dbReference type="Gene3D" id="3.30.70.1660">
    <property type="match status" value="1"/>
</dbReference>
<keyword evidence="4 7" id="KW-0488">Methylation</keyword>
<evidence type="ECO:0000259" key="10">
    <source>
        <dbReference type="PROSITE" id="PS00745"/>
    </source>
</evidence>
<dbReference type="FunFam" id="3.30.160.20:FF:000004">
    <property type="entry name" value="Peptide chain release factor 1"/>
    <property type="match status" value="1"/>
</dbReference>
<dbReference type="FunFam" id="3.30.70.1660:FF:000004">
    <property type="entry name" value="Peptide chain release factor 1"/>
    <property type="match status" value="1"/>
</dbReference>
<dbReference type="InterPro" id="IPR045853">
    <property type="entry name" value="Pep_chain_release_fac_I_sf"/>
</dbReference>
<evidence type="ECO:0000256" key="5">
    <source>
        <dbReference type="ARBA" id="ARBA00022490"/>
    </source>
</evidence>
<organism evidence="11">
    <name type="scientific">candidate division WOR-3 bacterium</name>
    <dbReference type="NCBI Taxonomy" id="2052148"/>
    <lineage>
        <taxon>Bacteria</taxon>
        <taxon>Bacteria division WOR-3</taxon>
    </lineage>
</organism>
<dbReference type="FunFam" id="3.30.70.1660:FF:000002">
    <property type="entry name" value="Peptide chain release factor 1"/>
    <property type="match status" value="1"/>
</dbReference>
<dbReference type="PANTHER" id="PTHR43804">
    <property type="entry name" value="LD18447P"/>
    <property type="match status" value="1"/>
</dbReference>
<evidence type="ECO:0000313" key="11">
    <source>
        <dbReference type="EMBL" id="HGB36586.1"/>
    </source>
</evidence>
<proteinExistence type="inferred from homology"/>
<dbReference type="InterPro" id="IPR005139">
    <property type="entry name" value="PCRF"/>
</dbReference>
<evidence type="ECO:0000256" key="4">
    <source>
        <dbReference type="ARBA" id="ARBA00022481"/>
    </source>
</evidence>
<comment type="function">
    <text evidence="1 7">Peptide chain release factor 1 directs the termination of translation in response to the peptide chain termination codons UAG and UAA.</text>
</comment>
<dbReference type="Gene3D" id="3.30.160.20">
    <property type="match status" value="1"/>
</dbReference>
<feature type="modified residue" description="N5-methylglutamine" evidence="7">
    <location>
        <position position="230"/>
    </location>
</feature>
<evidence type="ECO:0000256" key="8">
    <source>
        <dbReference type="NCBIfam" id="TIGR00019"/>
    </source>
</evidence>
<evidence type="ECO:0000256" key="1">
    <source>
        <dbReference type="ARBA" id="ARBA00002986"/>
    </source>
</evidence>
<dbReference type="EMBL" id="DTGD01000254">
    <property type="protein sequence ID" value="HGB36586.1"/>
    <property type="molecule type" value="Genomic_DNA"/>
</dbReference>
<dbReference type="SUPFAM" id="SSF75620">
    <property type="entry name" value="Release factor"/>
    <property type="match status" value="1"/>
</dbReference>
<keyword evidence="5 7" id="KW-0963">Cytoplasm</keyword>
<comment type="PTM">
    <text evidence="7">Methylated by PrmC. Methylation increases the termination efficiency of RF1.</text>
</comment>
<dbReference type="GO" id="GO:0005829">
    <property type="term" value="C:cytosol"/>
    <property type="evidence" value="ECO:0007669"/>
    <property type="project" value="UniProtKB-ARBA"/>
</dbReference>
<feature type="domain" description="Prokaryotic-type class I peptide chain release factors" evidence="10">
    <location>
        <begin position="223"/>
        <end position="239"/>
    </location>
</feature>
<reference evidence="11" key="1">
    <citation type="journal article" date="2020" name="mSystems">
        <title>Genome- and Community-Level Interaction Insights into Carbon Utilization and Element Cycling Functions of Hydrothermarchaeota in Hydrothermal Sediment.</title>
        <authorList>
            <person name="Zhou Z."/>
            <person name="Liu Y."/>
            <person name="Xu W."/>
            <person name="Pan J."/>
            <person name="Luo Z.H."/>
            <person name="Li M."/>
        </authorList>
    </citation>
    <scope>NUCLEOTIDE SEQUENCE [LARGE SCALE GENOMIC DNA]</scope>
    <source>
        <strain evidence="11">SpSt-754</strain>
    </source>
</reference>
<evidence type="ECO:0000256" key="6">
    <source>
        <dbReference type="ARBA" id="ARBA00022917"/>
    </source>
</evidence>
<comment type="caution">
    <text evidence="11">The sequence shown here is derived from an EMBL/GenBank/DDBJ whole genome shotgun (WGS) entry which is preliminary data.</text>
</comment>
<dbReference type="AlphaFoldDB" id="A0A7V3KPP0"/>
<dbReference type="HAMAP" id="MF_00093">
    <property type="entry name" value="Rel_fac_1"/>
    <property type="match status" value="1"/>
</dbReference>
<dbReference type="NCBIfam" id="TIGR00019">
    <property type="entry name" value="prfA"/>
    <property type="match status" value="1"/>
</dbReference>
<dbReference type="InterPro" id="IPR004373">
    <property type="entry name" value="RF-1"/>
</dbReference>
<protein>
    <recommendedName>
        <fullName evidence="7 8">Peptide chain release factor 1</fullName>
        <shortName evidence="7">RF-1</shortName>
    </recommendedName>
</protein>
<dbReference type="PANTHER" id="PTHR43804:SF7">
    <property type="entry name" value="LD18447P"/>
    <property type="match status" value="1"/>
</dbReference>
<dbReference type="GO" id="GO:0016149">
    <property type="term" value="F:translation release factor activity, codon specific"/>
    <property type="evidence" value="ECO:0007669"/>
    <property type="project" value="UniProtKB-UniRule"/>
</dbReference>
<comment type="similarity">
    <text evidence="3 7">Belongs to the prokaryotic/mitochondrial release factor family.</text>
</comment>
<dbReference type="Pfam" id="PF03462">
    <property type="entry name" value="PCRF"/>
    <property type="match status" value="1"/>
</dbReference>
<evidence type="ECO:0000256" key="2">
    <source>
        <dbReference type="ARBA" id="ARBA00004496"/>
    </source>
</evidence>
<feature type="coiled-coil region" evidence="9">
    <location>
        <begin position="5"/>
        <end position="98"/>
    </location>
</feature>
<gene>
    <name evidence="7" type="primary">prfA</name>
    <name evidence="11" type="ORF">ENV38_06760</name>
</gene>
<evidence type="ECO:0000256" key="3">
    <source>
        <dbReference type="ARBA" id="ARBA00010835"/>
    </source>
</evidence>
<sequence>MSVNLEELKNRMAEIELKLATSLSDEERRTLLQEYKKIQPIVEKLEEKDKLEKELSDIEEILGEEKDENLREYLEAEKEKLTARLKELETEIKRLLLPEDPDDPKTAIVEIRAGTGGDEAALFAADLFKMYLKYAEKKRFKVTIIDSHPTPLGGYKEISFIVEGPYAYRLLKYESGVHRVQRIPITETGGRIHTSTASVVVLPEVEEAEIEINPEDLRIDTFRAGGPGGQYVNMTDSAVRITHIPTGIVVVCQDERSQHKNKAKALRLLRAKLKDLEQKKMEEELRIKRKTYIGTGDRSEKIRTYNFPQNRVTDHRIDLTVYRLDDVLNGDLDLIVEKLLEAEEKAKLEAQGTL</sequence>
<dbReference type="PROSITE" id="PS00745">
    <property type="entry name" value="RF_PROK_I"/>
    <property type="match status" value="1"/>
</dbReference>
<dbReference type="SMART" id="SM00937">
    <property type="entry name" value="PCRF"/>
    <property type="match status" value="1"/>
</dbReference>
<dbReference type="InterPro" id="IPR000352">
    <property type="entry name" value="Pep_chain_release_fac_I"/>
</dbReference>
<keyword evidence="9" id="KW-0175">Coiled coil</keyword>
<dbReference type="InterPro" id="IPR050057">
    <property type="entry name" value="Prokaryotic/Mito_RF"/>
</dbReference>
<feature type="coiled-coil region" evidence="9">
    <location>
        <begin position="259"/>
        <end position="286"/>
    </location>
</feature>
<dbReference type="Gene3D" id="6.10.140.1950">
    <property type="match status" value="1"/>
</dbReference>